<dbReference type="RefSeq" id="WP_091911955.1">
    <property type="nucleotide sequence ID" value="NZ_FNLO01000013.1"/>
</dbReference>
<dbReference type="GO" id="GO:0004813">
    <property type="term" value="F:alanine-tRNA ligase activity"/>
    <property type="evidence" value="ECO:0007669"/>
    <property type="project" value="TreeGrafter"/>
</dbReference>
<dbReference type="InterPro" id="IPR012947">
    <property type="entry name" value="tRNA_SAD"/>
</dbReference>
<dbReference type="GO" id="GO:0046872">
    <property type="term" value="F:metal ion binding"/>
    <property type="evidence" value="ECO:0007669"/>
    <property type="project" value="UniProtKB-KW"/>
</dbReference>
<organism evidence="4 5">
    <name type="scientific">Chitinasiproducens palmae</name>
    <dbReference type="NCBI Taxonomy" id="1770053"/>
    <lineage>
        <taxon>Bacteria</taxon>
        <taxon>Pseudomonadati</taxon>
        <taxon>Pseudomonadota</taxon>
        <taxon>Betaproteobacteria</taxon>
        <taxon>Burkholderiales</taxon>
        <taxon>Burkholderiaceae</taxon>
        <taxon>Chitinasiproducens</taxon>
    </lineage>
</organism>
<dbReference type="InterPro" id="IPR018163">
    <property type="entry name" value="Thr/Ala-tRNA-synth_IIc_edit"/>
</dbReference>
<dbReference type="OrthoDB" id="9812949at2"/>
<dbReference type="STRING" id="1770053.SAMN05216551_11366"/>
<keyword evidence="4" id="KW-0436">Ligase</keyword>
<keyword evidence="4" id="KW-0030">Aminoacyl-tRNA synthetase</keyword>
<dbReference type="InterPro" id="IPR050058">
    <property type="entry name" value="Ala-tRNA_ligase"/>
</dbReference>
<dbReference type="PANTHER" id="PTHR11777">
    <property type="entry name" value="ALANYL-TRNA SYNTHETASE"/>
    <property type="match status" value="1"/>
</dbReference>
<keyword evidence="2" id="KW-0862">Zinc</keyword>
<evidence type="ECO:0000313" key="4">
    <source>
        <dbReference type="EMBL" id="SDV50745.1"/>
    </source>
</evidence>
<reference evidence="5" key="1">
    <citation type="submission" date="2016-09" db="EMBL/GenBank/DDBJ databases">
        <authorList>
            <person name="Varghese N."/>
            <person name="Submissions S."/>
        </authorList>
    </citation>
    <scope>NUCLEOTIDE SEQUENCE [LARGE SCALE GENOMIC DNA]</scope>
    <source>
        <strain evidence="5">JS23</strain>
    </source>
</reference>
<dbReference type="GO" id="GO:0006419">
    <property type="term" value="P:alanyl-tRNA aminoacylation"/>
    <property type="evidence" value="ECO:0007669"/>
    <property type="project" value="TreeGrafter"/>
</dbReference>
<keyword evidence="5" id="KW-1185">Reference proteome</keyword>
<keyword evidence="1" id="KW-0479">Metal-binding</keyword>
<protein>
    <submittedName>
        <fullName evidence="4">Alanyl-tRNA synthetase</fullName>
    </submittedName>
</protein>
<gene>
    <name evidence="4" type="ORF">SAMN05216551_11366</name>
</gene>
<dbReference type="SUPFAM" id="SSF50447">
    <property type="entry name" value="Translation proteins"/>
    <property type="match status" value="1"/>
</dbReference>
<evidence type="ECO:0000256" key="1">
    <source>
        <dbReference type="ARBA" id="ARBA00022723"/>
    </source>
</evidence>
<dbReference type="Proteomes" id="UP000243719">
    <property type="component" value="Unassembled WGS sequence"/>
</dbReference>
<evidence type="ECO:0000259" key="3">
    <source>
        <dbReference type="SMART" id="SM00863"/>
    </source>
</evidence>
<evidence type="ECO:0000313" key="5">
    <source>
        <dbReference type="Proteomes" id="UP000243719"/>
    </source>
</evidence>
<sequence>MKFPRTTLKRCHRTPWLSECGAHIVSIAGDWLELDATVAYPEGGGQDADHGEIVTPNGQILRFVDARKLYGEPLRLPDFPDIQVGGIVRHQIAEADVPLLASLTSGLQVTVRIDARRRAQLSLSHTASHLLYLGVAAVRPEALARVSGCHIRVDGARFDFNVSERFSPHDVASIGEVANGYVSRDSAVTVESLPTHPDARYWHCESATIPCGGTHLPRTGAIGPMLVRRKAMGRGKERLSCAFPHAQLDWQALFETSHALPEAG</sequence>
<dbReference type="GO" id="GO:0005524">
    <property type="term" value="F:ATP binding"/>
    <property type="evidence" value="ECO:0007669"/>
    <property type="project" value="InterPro"/>
</dbReference>
<dbReference type="GO" id="GO:0002161">
    <property type="term" value="F:aminoacyl-tRNA deacylase activity"/>
    <property type="evidence" value="ECO:0007669"/>
    <property type="project" value="TreeGrafter"/>
</dbReference>
<dbReference type="AlphaFoldDB" id="A0A1H2PU90"/>
<dbReference type="InterPro" id="IPR009000">
    <property type="entry name" value="Transl_B-barrel_sf"/>
</dbReference>
<dbReference type="Gene3D" id="2.40.30.130">
    <property type="match status" value="1"/>
</dbReference>
<proteinExistence type="predicted"/>
<dbReference type="EMBL" id="FNLO01000013">
    <property type="protein sequence ID" value="SDV50745.1"/>
    <property type="molecule type" value="Genomic_DNA"/>
</dbReference>
<dbReference type="Gene3D" id="3.30.980.10">
    <property type="entry name" value="Threonyl-trna Synthetase, Chain A, domain 2"/>
    <property type="match status" value="1"/>
</dbReference>
<dbReference type="PANTHER" id="PTHR11777:SF9">
    <property type="entry name" value="ALANINE--TRNA LIGASE, CYTOPLASMIC"/>
    <property type="match status" value="1"/>
</dbReference>
<accession>A0A1H2PU90</accession>
<name>A0A1H2PU90_9BURK</name>
<evidence type="ECO:0000256" key="2">
    <source>
        <dbReference type="ARBA" id="ARBA00022833"/>
    </source>
</evidence>
<dbReference type="SMART" id="SM00863">
    <property type="entry name" value="tRNA_SAD"/>
    <property type="match status" value="1"/>
</dbReference>
<feature type="domain" description="Threonyl/alanyl tRNA synthetase SAD" evidence="3">
    <location>
        <begin position="199"/>
        <end position="240"/>
    </location>
</feature>
<dbReference type="SUPFAM" id="SSF55186">
    <property type="entry name" value="ThrRS/AlaRS common domain"/>
    <property type="match status" value="1"/>
</dbReference>